<evidence type="ECO:0000313" key="2">
    <source>
        <dbReference type="Proteomes" id="UP000291084"/>
    </source>
</evidence>
<organism evidence="1 2">
    <name type="scientific">Vigna angularis var. angularis</name>
    <dbReference type="NCBI Taxonomy" id="157739"/>
    <lineage>
        <taxon>Eukaryota</taxon>
        <taxon>Viridiplantae</taxon>
        <taxon>Streptophyta</taxon>
        <taxon>Embryophyta</taxon>
        <taxon>Tracheophyta</taxon>
        <taxon>Spermatophyta</taxon>
        <taxon>Magnoliopsida</taxon>
        <taxon>eudicotyledons</taxon>
        <taxon>Gunneridae</taxon>
        <taxon>Pentapetalae</taxon>
        <taxon>rosids</taxon>
        <taxon>fabids</taxon>
        <taxon>Fabales</taxon>
        <taxon>Fabaceae</taxon>
        <taxon>Papilionoideae</taxon>
        <taxon>50 kb inversion clade</taxon>
        <taxon>NPAAA clade</taxon>
        <taxon>indigoferoid/millettioid clade</taxon>
        <taxon>Phaseoleae</taxon>
        <taxon>Vigna</taxon>
    </lineage>
</organism>
<dbReference type="AlphaFoldDB" id="A0A0S3RJI7"/>
<reference evidence="1 2" key="1">
    <citation type="journal article" date="2015" name="Sci. Rep.">
        <title>The power of single molecule real-time sequencing technology in the de novo assembly of a eukaryotic genome.</title>
        <authorList>
            <person name="Sakai H."/>
            <person name="Naito K."/>
            <person name="Ogiso-Tanaka E."/>
            <person name="Takahashi Y."/>
            <person name="Iseki K."/>
            <person name="Muto C."/>
            <person name="Satou K."/>
            <person name="Teruya K."/>
            <person name="Shiroma A."/>
            <person name="Shimoji M."/>
            <person name="Hirano T."/>
            <person name="Itoh T."/>
            <person name="Kaga A."/>
            <person name="Tomooka N."/>
        </authorList>
    </citation>
    <scope>NUCLEOTIDE SEQUENCE [LARGE SCALE GENOMIC DNA]</scope>
    <source>
        <strain evidence="2">cv. Shumari</strain>
    </source>
</reference>
<keyword evidence="2" id="KW-1185">Reference proteome</keyword>
<name>A0A0S3RJI7_PHAAN</name>
<sequence>MQNEYMVVTCNGVSCVCCSLQLLILRVKIKNEDWTVFWAVVATMELIEKHILSHYNAAGLMQKTGNWAVVTEISWADAAKL</sequence>
<dbReference type="Proteomes" id="UP000291084">
    <property type="component" value="Chromosome 3"/>
</dbReference>
<proteinExistence type="predicted"/>
<evidence type="ECO:0000313" key="1">
    <source>
        <dbReference type="EMBL" id="BAT80748.1"/>
    </source>
</evidence>
<dbReference type="EMBL" id="AP015036">
    <property type="protein sequence ID" value="BAT80748.1"/>
    <property type="molecule type" value="Genomic_DNA"/>
</dbReference>
<protein>
    <submittedName>
        <fullName evidence="1">Uncharacterized protein</fullName>
    </submittedName>
</protein>
<gene>
    <name evidence="1" type="primary">Vigan.03G034700</name>
    <name evidence="1" type="ORF">VIGAN_03034700</name>
</gene>
<accession>A0A0S3RJI7</accession>